<name>A0A9P4VR64_9PEZI</name>
<dbReference type="InterPro" id="IPR017441">
    <property type="entry name" value="Protein_kinase_ATP_BS"/>
</dbReference>
<evidence type="ECO:0000256" key="2">
    <source>
        <dbReference type="ARBA" id="ARBA00022527"/>
    </source>
</evidence>
<feature type="compositionally biased region" description="Basic and acidic residues" evidence="10">
    <location>
        <begin position="1"/>
        <end position="18"/>
    </location>
</feature>
<feature type="region of interest" description="Disordered" evidence="10">
    <location>
        <begin position="773"/>
        <end position="792"/>
    </location>
</feature>
<feature type="compositionally biased region" description="Polar residues" evidence="10">
    <location>
        <begin position="19"/>
        <end position="28"/>
    </location>
</feature>
<evidence type="ECO:0000256" key="10">
    <source>
        <dbReference type="SAM" id="MobiDB-lite"/>
    </source>
</evidence>
<feature type="region of interest" description="Disordered" evidence="10">
    <location>
        <begin position="672"/>
        <end position="691"/>
    </location>
</feature>
<feature type="compositionally biased region" description="Low complexity" evidence="10">
    <location>
        <begin position="915"/>
        <end position="925"/>
    </location>
</feature>
<feature type="compositionally biased region" description="Polar residues" evidence="10">
    <location>
        <begin position="520"/>
        <end position="530"/>
    </location>
</feature>
<dbReference type="EMBL" id="MU006092">
    <property type="protein sequence ID" value="KAF2840613.1"/>
    <property type="molecule type" value="Genomic_DNA"/>
</dbReference>
<feature type="compositionally biased region" description="Acidic residues" evidence="10">
    <location>
        <begin position="1346"/>
        <end position="1358"/>
    </location>
</feature>
<organism evidence="12 13">
    <name type="scientific">Patellaria atrata CBS 101060</name>
    <dbReference type="NCBI Taxonomy" id="1346257"/>
    <lineage>
        <taxon>Eukaryota</taxon>
        <taxon>Fungi</taxon>
        <taxon>Dikarya</taxon>
        <taxon>Ascomycota</taxon>
        <taxon>Pezizomycotina</taxon>
        <taxon>Dothideomycetes</taxon>
        <taxon>Dothideomycetes incertae sedis</taxon>
        <taxon>Patellariales</taxon>
        <taxon>Patellariaceae</taxon>
        <taxon>Patellaria</taxon>
    </lineage>
</organism>
<dbReference type="SMART" id="SM00220">
    <property type="entry name" value="S_TKc"/>
    <property type="match status" value="1"/>
</dbReference>
<feature type="compositionally biased region" description="Polar residues" evidence="10">
    <location>
        <begin position="1369"/>
        <end position="1381"/>
    </location>
</feature>
<dbReference type="PROSITE" id="PS50011">
    <property type="entry name" value="PROTEIN_KINASE_DOM"/>
    <property type="match status" value="1"/>
</dbReference>
<dbReference type="PROSITE" id="PS00107">
    <property type="entry name" value="PROTEIN_KINASE_ATP"/>
    <property type="match status" value="1"/>
</dbReference>
<keyword evidence="2" id="KW-0723">Serine/threonine-protein kinase</keyword>
<feature type="region of interest" description="Disordered" evidence="10">
    <location>
        <begin position="460"/>
        <end position="479"/>
    </location>
</feature>
<feature type="compositionally biased region" description="Basic and acidic residues" evidence="10">
    <location>
        <begin position="1335"/>
        <end position="1345"/>
    </location>
</feature>
<feature type="compositionally biased region" description="Low complexity" evidence="10">
    <location>
        <begin position="113"/>
        <end position="126"/>
    </location>
</feature>
<feature type="compositionally biased region" description="Acidic residues" evidence="10">
    <location>
        <begin position="678"/>
        <end position="691"/>
    </location>
</feature>
<dbReference type="InterPro" id="IPR011009">
    <property type="entry name" value="Kinase-like_dom_sf"/>
</dbReference>
<dbReference type="EC" id="2.7.11.1" evidence="1"/>
<feature type="region of interest" description="Disordered" evidence="10">
    <location>
        <begin position="212"/>
        <end position="235"/>
    </location>
</feature>
<gene>
    <name evidence="12" type="ORF">M501DRAFT_990587</name>
</gene>
<evidence type="ECO:0000256" key="6">
    <source>
        <dbReference type="ARBA" id="ARBA00022840"/>
    </source>
</evidence>
<feature type="region of interest" description="Disordered" evidence="10">
    <location>
        <begin position="1"/>
        <end position="91"/>
    </location>
</feature>
<feature type="compositionally biased region" description="Low complexity" evidence="10">
    <location>
        <begin position="215"/>
        <end position="227"/>
    </location>
</feature>
<keyword evidence="3" id="KW-0808">Transferase</keyword>
<dbReference type="Gene3D" id="1.10.510.10">
    <property type="entry name" value="Transferase(Phosphotransferase) domain 1"/>
    <property type="match status" value="1"/>
</dbReference>
<keyword evidence="13" id="KW-1185">Reference proteome</keyword>
<evidence type="ECO:0000256" key="4">
    <source>
        <dbReference type="ARBA" id="ARBA00022741"/>
    </source>
</evidence>
<dbReference type="GO" id="GO:0005524">
    <property type="term" value="F:ATP binding"/>
    <property type="evidence" value="ECO:0007669"/>
    <property type="project" value="UniProtKB-UniRule"/>
</dbReference>
<proteinExistence type="predicted"/>
<dbReference type="GO" id="GO:0042149">
    <property type="term" value="P:cellular response to glucose starvation"/>
    <property type="evidence" value="ECO:0007669"/>
    <property type="project" value="UniProtKB-ARBA"/>
</dbReference>
<evidence type="ECO:0000256" key="1">
    <source>
        <dbReference type="ARBA" id="ARBA00012513"/>
    </source>
</evidence>
<comment type="catalytic activity">
    <reaction evidence="8">
        <text>L-seryl-[protein] + ATP = O-phospho-L-seryl-[protein] + ADP + H(+)</text>
        <dbReference type="Rhea" id="RHEA:17989"/>
        <dbReference type="Rhea" id="RHEA-COMP:9863"/>
        <dbReference type="Rhea" id="RHEA-COMP:11604"/>
        <dbReference type="ChEBI" id="CHEBI:15378"/>
        <dbReference type="ChEBI" id="CHEBI:29999"/>
        <dbReference type="ChEBI" id="CHEBI:30616"/>
        <dbReference type="ChEBI" id="CHEBI:83421"/>
        <dbReference type="ChEBI" id="CHEBI:456216"/>
        <dbReference type="EC" id="2.7.11.1"/>
    </reaction>
</comment>
<feature type="compositionally biased region" description="Basic and acidic residues" evidence="10">
    <location>
        <begin position="550"/>
        <end position="565"/>
    </location>
</feature>
<feature type="region of interest" description="Disordered" evidence="10">
    <location>
        <begin position="1283"/>
        <end position="1428"/>
    </location>
</feature>
<evidence type="ECO:0000259" key="11">
    <source>
        <dbReference type="PROSITE" id="PS50011"/>
    </source>
</evidence>
<dbReference type="PANTHER" id="PTHR43895">
    <property type="entry name" value="CALCIUM/CALMODULIN-DEPENDENT PROTEIN KINASE KINASE-RELATED"/>
    <property type="match status" value="1"/>
</dbReference>
<dbReference type="GO" id="GO:0001558">
    <property type="term" value="P:regulation of cell growth"/>
    <property type="evidence" value="ECO:0007669"/>
    <property type="project" value="UniProtKB-ARBA"/>
</dbReference>
<sequence>MNALEGENKNERLDDATPRRNSPSSSVCYQHHDDTDIQSLPDIRHNMSSSESQADDERQVGYSITDEESDNTPRSEVPSMPDLKGSSADMHSAWSERDYFALRPRRRFRDYPSSATTSTESSPTQSLNASTVSVNTLHDKQRSIPSAISVDRHERPTVQRDLSNTSTTSNATVRVPSYYLRSSHFPTNDSKDLPSFPNQSHAALQNQIHPTTYNSQSARSKSSHASHYGSNTARSVATLNNPYETARHIMDTGSRTAGNSPASSPGLFSPDASPTAPTGVDGQDEHGFYSSPYLHFTHRQAPKETHVADVDVDPISGRKIINQYEVIDELGRGVHGKVKLGRNLESGRYVAIKIVDRYSKRRRLGKNSSHEDKIKREIAILKKARHPNIVSLLEVIDDPQKKKVYIVLEHVELGEVRWRTEGTPEICLVEYRRYQRESRGFVDDETAIIEDERIIRNARKRRQRDEHRQRLRHLQMRQSGNTEAWSLEYASDPDEDNEFSETSSRLSTATINSEKLRAMIQNSSPQSQDTSTEDKSAETETVESPTEGSAMDHHVSPSLPEKDDLVSSPTGLEGTMYGAYESETPRYRTPSLTSSFSSLRHGMRDENVVPEHFRHVPLMTLSAARAAFRDTVLGLEYLHYQGVVHRDIKPANLLQTRDHRIKISDFGVSYLGRPGGENNEDQSESEAPGEDEEVELAKTVGTPAFYAPELCQIDPDVDTGRVGKEIDVWALGVTLYCLVFGRVPFHDNNTFVLMRMIAEDDVFIPRHRLKAVDEHSNSRPSSHGRAFQPMSSSKRSKYDLEYEDIDEDLYDLLKRLLIKDQRKRIKLIEVKHHPWVVRDIADTSAWIDETDPLAQTQGKKIKISPEEVANAVVGLNLVDRVRSGISKLSRAISGIGKGSGTRKRAKSSATDNGLSSTASSSSTISQDARRPSRIDESLFPAALRASREPEHPLSQSVTASPEAKDKPQFFIGPSSRPSSPALPVDPRKRRSIVSTPMRPILPERAQSTLSTAGSVKTIRQKDINANLMESSPAFYQGLPSTPLAVDTPGGSNLGGIFGGAGRKIMNSVRSRERSASACKDTARTPSIDPQGSYDGHAEPSIAVSNALAAGHVDPPELLKQSSSSSDMSHKSSHSPFVAAADMLHPHDDIPVSRHSSLSSSSSKPRRSILQAEQYQYSPGFYGHIGESQDSLDVRFNRAKDELLRKRAREEDHSRPSTATSQRPESAPIPALCPPSPDDEVFRRKQLKAHRPKTSDTYQPNETFLMESPWIDVKGIVTSSSEDQFYSGTSQSTSNPSIPSIFSANSPIKTPEEKIMPSDKVVAKHSSDETLNPANHFHDDHAYDGDHPDEDTDSDEEDFLIMARHRSDVQGLSRSRSVSNAQVARRRETVSSITKTHRSDSNGTLKKIRSHSDSEEKGYRKSIDSPQAE</sequence>
<feature type="compositionally biased region" description="Polar residues" evidence="10">
    <location>
        <begin position="160"/>
        <end position="169"/>
    </location>
</feature>
<feature type="compositionally biased region" description="Polar residues" evidence="10">
    <location>
        <begin position="127"/>
        <end position="136"/>
    </location>
</feature>
<evidence type="ECO:0000256" key="9">
    <source>
        <dbReference type="PROSITE-ProRule" id="PRU10141"/>
    </source>
</evidence>
<evidence type="ECO:0000256" key="3">
    <source>
        <dbReference type="ARBA" id="ARBA00022679"/>
    </source>
</evidence>
<feature type="region of interest" description="Disordered" evidence="10">
    <location>
        <begin position="111"/>
        <end position="169"/>
    </location>
</feature>
<evidence type="ECO:0000256" key="8">
    <source>
        <dbReference type="ARBA" id="ARBA00048679"/>
    </source>
</evidence>
<feature type="compositionally biased region" description="Basic and acidic residues" evidence="10">
    <location>
        <begin position="927"/>
        <end position="936"/>
    </location>
</feature>
<dbReference type="InterPro" id="IPR000719">
    <property type="entry name" value="Prot_kinase_dom"/>
</dbReference>
<protein>
    <recommendedName>
        <fullName evidence="1">non-specific serine/threonine protein kinase</fullName>
        <ecNumber evidence="1">2.7.11.1</ecNumber>
    </recommendedName>
</protein>
<dbReference type="FunFam" id="3.30.200.20:FF:000206">
    <property type="entry name" value="Serine/threonine-protein kinase Ssp1"/>
    <property type="match status" value="1"/>
</dbReference>
<dbReference type="FunFam" id="1.10.510.10:FF:000614">
    <property type="entry name" value="Serine/threonine protein kinase, putative"/>
    <property type="match status" value="1"/>
</dbReference>
<dbReference type="CDD" id="cd14008">
    <property type="entry name" value="STKc_LKB1_CaMKK"/>
    <property type="match status" value="1"/>
</dbReference>
<keyword evidence="4 9" id="KW-0547">Nucleotide-binding</keyword>
<feature type="region of interest" description="Disordered" evidence="10">
    <location>
        <begin position="892"/>
        <end position="987"/>
    </location>
</feature>
<feature type="compositionally biased region" description="Low complexity" evidence="10">
    <location>
        <begin position="1152"/>
        <end position="1162"/>
    </location>
</feature>
<feature type="region of interest" description="Disordered" evidence="10">
    <location>
        <begin position="1146"/>
        <end position="1167"/>
    </location>
</feature>
<comment type="caution">
    <text evidence="12">The sequence shown here is derived from an EMBL/GenBank/DDBJ whole genome shotgun (WGS) entry which is preliminary data.</text>
</comment>
<evidence type="ECO:0000313" key="12">
    <source>
        <dbReference type="EMBL" id="KAF2840613.1"/>
    </source>
</evidence>
<dbReference type="GO" id="GO:0004674">
    <property type="term" value="F:protein serine/threonine kinase activity"/>
    <property type="evidence" value="ECO:0007669"/>
    <property type="project" value="UniProtKB-KW"/>
</dbReference>
<dbReference type="Pfam" id="PF00069">
    <property type="entry name" value="Pkinase"/>
    <property type="match status" value="2"/>
</dbReference>
<feature type="compositionally biased region" description="Basic and acidic residues" evidence="10">
    <location>
        <begin position="1309"/>
        <end position="1327"/>
    </location>
</feature>
<feature type="compositionally biased region" description="Polar residues" evidence="10">
    <location>
        <begin position="1283"/>
        <end position="1307"/>
    </location>
</feature>
<feature type="region of interest" description="Disordered" evidence="10">
    <location>
        <begin position="252"/>
        <end position="288"/>
    </location>
</feature>
<dbReference type="Gene3D" id="3.30.200.20">
    <property type="entry name" value="Phosphorylase Kinase, domain 1"/>
    <property type="match status" value="1"/>
</dbReference>
<evidence type="ECO:0000256" key="5">
    <source>
        <dbReference type="ARBA" id="ARBA00022777"/>
    </source>
</evidence>
<feature type="region of interest" description="Disordered" evidence="10">
    <location>
        <begin position="1067"/>
        <end position="1097"/>
    </location>
</feature>
<accession>A0A9P4VR64</accession>
<feature type="compositionally biased region" description="Basic and acidic residues" evidence="10">
    <location>
        <begin position="1409"/>
        <end position="1422"/>
    </location>
</feature>
<dbReference type="SUPFAM" id="SSF56112">
    <property type="entry name" value="Protein kinase-like (PK-like)"/>
    <property type="match status" value="1"/>
</dbReference>
<dbReference type="GO" id="GO:0007165">
    <property type="term" value="P:signal transduction"/>
    <property type="evidence" value="ECO:0007669"/>
    <property type="project" value="TreeGrafter"/>
</dbReference>
<feature type="binding site" evidence="9">
    <location>
        <position position="353"/>
    </location>
    <ligand>
        <name>ATP</name>
        <dbReference type="ChEBI" id="CHEBI:30616"/>
    </ligand>
</feature>
<dbReference type="PANTHER" id="PTHR43895:SF152">
    <property type="entry name" value="SERINE_THREONINE-PROTEIN KINASE TOS3"/>
    <property type="match status" value="1"/>
</dbReference>
<dbReference type="Proteomes" id="UP000799429">
    <property type="component" value="Unassembled WGS sequence"/>
</dbReference>
<feature type="compositionally biased region" description="Basic and acidic residues" evidence="10">
    <location>
        <begin position="1204"/>
        <end position="1214"/>
    </location>
</feature>
<comment type="catalytic activity">
    <reaction evidence="7">
        <text>L-threonyl-[protein] + ATP = O-phospho-L-threonyl-[protein] + ADP + H(+)</text>
        <dbReference type="Rhea" id="RHEA:46608"/>
        <dbReference type="Rhea" id="RHEA-COMP:11060"/>
        <dbReference type="Rhea" id="RHEA-COMP:11605"/>
        <dbReference type="ChEBI" id="CHEBI:15378"/>
        <dbReference type="ChEBI" id="CHEBI:30013"/>
        <dbReference type="ChEBI" id="CHEBI:30616"/>
        <dbReference type="ChEBI" id="CHEBI:61977"/>
        <dbReference type="ChEBI" id="CHEBI:456216"/>
        <dbReference type="EC" id="2.7.11.1"/>
    </reaction>
</comment>
<keyword evidence="5 12" id="KW-0418">Kinase</keyword>
<evidence type="ECO:0000313" key="13">
    <source>
        <dbReference type="Proteomes" id="UP000799429"/>
    </source>
</evidence>
<feature type="domain" description="Protein kinase" evidence="11">
    <location>
        <begin position="324"/>
        <end position="836"/>
    </location>
</feature>
<evidence type="ECO:0000256" key="7">
    <source>
        <dbReference type="ARBA" id="ARBA00047899"/>
    </source>
</evidence>
<dbReference type="OrthoDB" id="68483at2759"/>
<feature type="region of interest" description="Disordered" evidence="10">
    <location>
        <begin position="1204"/>
        <end position="1238"/>
    </location>
</feature>
<feature type="region of interest" description="Disordered" evidence="10">
    <location>
        <begin position="520"/>
        <end position="593"/>
    </location>
</feature>
<reference evidence="12" key="1">
    <citation type="journal article" date="2020" name="Stud. Mycol.">
        <title>101 Dothideomycetes genomes: a test case for predicting lifestyles and emergence of pathogens.</title>
        <authorList>
            <person name="Haridas S."/>
            <person name="Albert R."/>
            <person name="Binder M."/>
            <person name="Bloem J."/>
            <person name="Labutti K."/>
            <person name="Salamov A."/>
            <person name="Andreopoulos B."/>
            <person name="Baker S."/>
            <person name="Barry K."/>
            <person name="Bills G."/>
            <person name="Bluhm B."/>
            <person name="Cannon C."/>
            <person name="Castanera R."/>
            <person name="Culley D."/>
            <person name="Daum C."/>
            <person name="Ezra D."/>
            <person name="Gonzalez J."/>
            <person name="Henrissat B."/>
            <person name="Kuo A."/>
            <person name="Liang C."/>
            <person name="Lipzen A."/>
            <person name="Lutzoni F."/>
            <person name="Magnuson J."/>
            <person name="Mondo S."/>
            <person name="Nolan M."/>
            <person name="Ohm R."/>
            <person name="Pangilinan J."/>
            <person name="Park H.-J."/>
            <person name="Ramirez L."/>
            <person name="Alfaro M."/>
            <person name="Sun H."/>
            <person name="Tritt A."/>
            <person name="Yoshinaga Y."/>
            <person name="Zwiers L.-H."/>
            <person name="Turgeon B."/>
            <person name="Goodwin S."/>
            <person name="Spatafora J."/>
            <person name="Crous P."/>
            <person name="Grigoriev I."/>
        </authorList>
    </citation>
    <scope>NUCLEOTIDE SEQUENCE</scope>
    <source>
        <strain evidence="12">CBS 101060</strain>
    </source>
</reference>
<keyword evidence="6 9" id="KW-0067">ATP-binding</keyword>
<feature type="compositionally biased region" description="Polar residues" evidence="10">
    <location>
        <begin position="253"/>
        <end position="263"/>
    </location>
</feature>